<evidence type="ECO:0000256" key="1">
    <source>
        <dbReference type="SAM" id="MobiDB-lite"/>
    </source>
</evidence>
<feature type="compositionally biased region" description="Basic and acidic residues" evidence="1">
    <location>
        <begin position="85"/>
        <end position="100"/>
    </location>
</feature>
<feature type="region of interest" description="Disordered" evidence="1">
    <location>
        <begin position="85"/>
        <end position="112"/>
    </location>
</feature>
<accession>A0ABQ5GDK4</accession>
<gene>
    <name evidence="2" type="ORF">Tco_1033054</name>
</gene>
<protein>
    <submittedName>
        <fullName evidence="2">Uncharacterized protein</fullName>
    </submittedName>
</protein>
<reference evidence="2" key="1">
    <citation type="journal article" date="2022" name="Int. J. Mol. Sci.">
        <title>Draft Genome of Tanacetum Coccineum: Genomic Comparison of Closely Related Tanacetum-Family Plants.</title>
        <authorList>
            <person name="Yamashiro T."/>
            <person name="Shiraishi A."/>
            <person name="Nakayama K."/>
            <person name="Satake H."/>
        </authorList>
    </citation>
    <scope>NUCLEOTIDE SEQUENCE</scope>
</reference>
<name>A0ABQ5GDK4_9ASTR</name>
<keyword evidence="3" id="KW-1185">Reference proteome</keyword>
<comment type="caution">
    <text evidence="2">The sequence shown here is derived from an EMBL/GenBank/DDBJ whole genome shotgun (WGS) entry which is preliminary data.</text>
</comment>
<evidence type="ECO:0000313" key="3">
    <source>
        <dbReference type="Proteomes" id="UP001151760"/>
    </source>
</evidence>
<evidence type="ECO:0000313" key="2">
    <source>
        <dbReference type="EMBL" id="GJT73768.1"/>
    </source>
</evidence>
<dbReference type="EMBL" id="BQNB010018381">
    <property type="protein sequence ID" value="GJT73768.1"/>
    <property type="molecule type" value="Genomic_DNA"/>
</dbReference>
<sequence length="112" mass="12465">MVVKTTDQILKDNLRRIVQGEILKEKASGKGESSSMVSQGIATTPPQQRLYQELSAKSGHHIKFDASSTSSESCRLNIFRKRDHDVHPDDDVFHEGETSVKKRKTSGVSNVL</sequence>
<proteinExistence type="predicted"/>
<reference evidence="2" key="2">
    <citation type="submission" date="2022-01" db="EMBL/GenBank/DDBJ databases">
        <authorList>
            <person name="Yamashiro T."/>
            <person name="Shiraishi A."/>
            <person name="Satake H."/>
            <person name="Nakayama K."/>
        </authorList>
    </citation>
    <scope>NUCLEOTIDE SEQUENCE</scope>
</reference>
<dbReference type="Proteomes" id="UP001151760">
    <property type="component" value="Unassembled WGS sequence"/>
</dbReference>
<organism evidence="2 3">
    <name type="scientific">Tanacetum coccineum</name>
    <dbReference type="NCBI Taxonomy" id="301880"/>
    <lineage>
        <taxon>Eukaryota</taxon>
        <taxon>Viridiplantae</taxon>
        <taxon>Streptophyta</taxon>
        <taxon>Embryophyta</taxon>
        <taxon>Tracheophyta</taxon>
        <taxon>Spermatophyta</taxon>
        <taxon>Magnoliopsida</taxon>
        <taxon>eudicotyledons</taxon>
        <taxon>Gunneridae</taxon>
        <taxon>Pentapetalae</taxon>
        <taxon>asterids</taxon>
        <taxon>campanulids</taxon>
        <taxon>Asterales</taxon>
        <taxon>Asteraceae</taxon>
        <taxon>Asteroideae</taxon>
        <taxon>Anthemideae</taxon>
        <taxon>Anthemidinae</taxon>
        <taxon>Tanacetum</taxon>
    </lineage>
</organism>